<accession>A0A9W4WUP0</accession>
<sequence length="652" mass="71270">MFVRPSLVGSLGRSNWKSIKESISDHDDLSQIQEAFEMLHHEVLPEVEGKKTSKKILKQLKSWCERNENLTLPFDEDVDGYASDTSITPEEENSSNEMDDQDNDNNENYPILSPEINISSNSSSFSTHSENIAILSSMTTTTNISKIKGKSKMVTMGEDHDMTHEQLDFTVNNSDDSEEIQTSDGSDNEVCVENNVQNGPAVNEWISLGASVLDSLMGWLECPPLEGMNVAAVVSSSSSKQVNANAVSNNKNQTILDIPMQFIDLLTYPEIDPKASKKASFAVLREISFVRQRRKVLCLVTMFMFFIRFCSFDLFLVLLFASNCSMLFLMKNSGKVNVTMAKRAVRQRIGWAKQWAGSLFKNRANNVAHNNGNIKKSHNLVNVITNVNSNAHKNFPVNFHTANVTGIKVTPATPPQSSSQNSPQASPQTTTQTTMMSKSASQDAMQSGSMSDTTHGGSVSIKMITPKRGVFFRKSGQTGATPQTTKEDKVISQTIENTSLNGSYSCQQSSSQDVLIGSTNSPMHSSNPQTSPTILGGGDSSQPSNTPAAHQTSQSPSTKRRFFINKRSIPSSPLQNGLITTLPEISQEISHLSMTNVPTATVGIVGNSIATSGYGSNHSAKSSLNIHLNQQQQINSSFIADSDLLVNDTYHE</sequence>
<feature type="compositionally biased region" description="Polar residues" evidence="1">
    <location>
        <begin position="475"/>
        <end position="484"/>
    </location>
</feature>
<feature type="compositionally biased region" description="Low complexity" evidence="1">
    <location>
        <begin position="415"/>
        <end position="442"/>
    </location>
</feature>
<dbReference type="EMBL" id="CAMKVN010005087">
    <property type="protein sequence ID" value="CAI2188259.1"/>
    <property type="molecule type" value="Genomic_DNA"/>
</dbReference>
<dbReference type="Proteomes" id="UP001153678">
    <property type="component" value="Unassembled WGS sequence"/>
</dbReference>
<evidence type="ECO:0000256" key="1">
    <source>
        <dbReference type="SAM" id="MobiDB-lite"/>
    </source>
</evidence>
<feature type="compositionally biased region" description="Acidic residues" evidence="1">
    <location>
        <begin position="89"/>
        <end position="105"/>
    </location>
</feature>
<name>A0A9W4WUP0_9GLOM</name>
<feature type="region of interest" description="Disordered" evidence="1">
    <location>
        <begin position="74"/>
        <end position="114"/>
    </location>
</feature>
<organism evidence="3 4">
    <name type="scientific">Funneliformis geosporum</name>
    <dbReference type="NCBI Taxonomy" id="1117311"/>
    <lineage>
        <taxon>Eukaryota</taxon>
        <taxon>Fungi</taxon>
        <taxon>Fungi incertae sedis</taxon>
        <taxon>Mucoromycota</taxon>
        <taxon>Glomeromycotina</taxon>
        <taxon>Glomeromycetes</taxon>
        <taxon>Glomerales</taxon>
        <taxon>Glomeraceae</taxon>
        <taxon>Funneliformis</taxon>
    </lineage>
</organism>
<proteinExistence type="predicted"/>
<feature type="compositionally biased region" description="Polar residues" evidence="1">
    <location>
        <begin position="540"/>
        <end position="557"/>
    </location>
</feature>
<feature type="compositionally biased region" description="Polar residues" evidence="1">
    <location>
        <begin position="491"/>
        <end position="533"/>
    </location>
</feature>
<keyword evidence="2" id="KW-0472">Membrane</keyword>
<evidence type="ECO:0000256" key="2">
    <source>
        <dbReference type="SAM" id="Phobius"/>
    </source>
</evidence>
<feature type="non-terminal residue" evidence="3">
    <location>
        <position position="1"/>
    </location>
</feature>
<reference evidence="3" key="1">
    <citation type="submission" date="2022-08" db="EMBL/GenBank/DDBJ databases">
        <authorList>
            <person name="Kallberg Y."/>
            <person name="Tangrot J."/>
            <person name="Rosling A."/>
        </authorList>
    </citation>
    <scope>NUCLEOTIDE SEQUENCE</scope>
    <source>
        <strain evidence="3">Wild A</strain>
    </source>
</reference>
<evidence type="ECO:0000313" key="4">
    <source>
        <dbReference type="Proteomes" id="UP001153678"/>
    </source>
</evidence>
<feature type="compositionally biased region" description="Polar residues" evidence="1">
    <location>
        <begin position="443"/>
        <end position="457"/>
    </location>
</feature>
<comment type="caution">
    <text evidence="3">The sequence shown here is derived from an EMBL/GenBank/DDBJ whole genome shotgun (WGS) entry which is preliminary data.</text>
</comment>
<dbReference type="AlphaFoldDB" id="A0A9W4WUP0"/>
<keyword evidence="4" id="KW-1185">Reference proteome</keyword>
<evidence type="ECO:0000313" key="3">
    <source>
        <dbReference type="EMBL" id="CAI2188259.1"/>
    </source>
</evidence>
<dbReference type="OrthoDB" id="5596972at2759"/>
<keyword evidence="2" id="KW-0812">Transmembrane</keyword>
<keyword evidence="2" id="KW-1133">Transmembrane helix</keyword>
<feature type="transmembrane region" description="Helical" evidence="2">
    <location>
        <begin position="296"/>
        <end position="321"/>
    </location>
</feature>
<gene>
    <name evidence="3" type="ORF">FWILDA_LOCUS13488</name>
</gene>
<protein>
    <submittedName>
        <fullName evidence="3">14465_t:CDS:1</fullName>
    </submittedName>
</protein>
<feature type="region of interest" description="Disordered" evidence="1">
    <location>
        <begin position="407"/>
        <end position="560"/>
    </location>
</feature>